<dbReference type="EMBL" id="JBHTJA010000011">
    <property type="protein sequence ID" value="MFD0900437.1"/>
    <property type="molecule type" value="Genomic_DNA"/>
</dbReference>
<proteinExistence type="predicted"/>
<evidence type="ECO:0000313" key="3">
    <source>
        <dbReference type="Proteomes" id="UP001596972"/>
    </source>
</evidence>
<name>A0ABW3ELV3_9ACTN</name>
<keyword evidence="3" id="KW-1185">Reference proteome</keyword>
<evidence type="ECO:0000313" key="2">
    <source>
        <dbReference type="EMBL" id="MFD0900437.1"/>
    </source>
</evidence>
<feature type="region of interest" description="Disordered" evidence="1">
    <location>
        <begin position="194"/>
        <end position="214"/>
    </location>
</feature>
<protein>
    <recommendedName>
        <fullName evidence="4">Serine/threonine protein kinase</fullName>
    </recommendedName>
</protein>
<feature type="compositionally biased region" description="Low complexity" evidence="1">
    <location>
        <begin position="39"/>
        <end position="54"/>
    </location>
</feature>
<dbReference type="RefSeq" id="WP_378297441.1">
    <property type="nucleotide sequence ID" value="NZ_JBHTJA010000011.1"/>
</dbReference>
<evidence type="ECO:0008006" key="4">
    <source>
        <dbReference type="Google" id="ProtNLM"/>
    </source>
</evidence>
<accession>A0ABW3ELV3</accession>
<sequence>RVERRRRRRRAAPAVAAAAAAIAVLGGTVLADVLADPGPAAGRAARPSGSATGADASRRVSAADGNACLDAATDGWATAREGGMSIDIPGGGTAAAVDGGADGLVLAVMRRAPGERECRREGFLPRSTAAMRWTTGDGAVAWVGTTVPAARSFLVEHAGGALEFECGSRDRAAEANCHRWSAGGREALMFATRPRPAPSGERGEPRPGVVRALDENGRVVDSMTFAP</sequence>
<evidence type="ECO:0000256" key="1">
    <source>
        <dbReference type="SAM" id="MobiDB-lite"/>
    </source>
</evidence>
<dbReference type="Proteomes" id="UP001596972">
    <property type="component" value="Unassembled WGS sequence"/>
</dbReference>
<feature type="non-terminal residue" evidence="2">
    <location>
        <position position="1"/>
    </location>
</feature>
<reference evidence="3" key="1">
    <citation type="journal article" date="2019" name="Int. J. Syst. Evol. Microbiol.">
        <title>The Global Catalogue of Microorganisms (GCM) 10K type strain sequencing project: providing services to taxonomists for standard genome sequencing and annotation.</title>
        <authorList>
            <consortium name="The Broad Institute Genomics Platform"/>
            <consortium name="The Broad Institute Genome Sequencing Center for Infectious Disease"/>
            <person name="Wu L."/>
            <person name="Ma J."/>
        </authorList>
    </citation>
    <scope>NUCLEOTIDE SEQUENCE [LARGE SCALE GENOMIC DNA]</scope>
    <source>
        <strain evidence="3">JCM 31202</strain>
    </source>
</reference>
<comment type="caution">
    <text evidence="2">The sequence shown here is derived from an EMBL/GenBank/DDBJ whole genome shotgun (WGS) entry which is preliminary data.</text>
</comment>
<gene>
    <name evidence="2" type="ORF">ACFQ11_08555</name>
</gene>
<organism evidence="2 3">
    <name type="scientific">Actinomadura sediminis</name>
    <dbReference type="NCBI Taxonomy" id="1038904"/>
    <lineage>
        <taxon>Bacteria</taxon>
        <taxon>Bacillati</taxon>
        <taxon>Actinomycetota</taxon>
        <taxon>Actinomycetes</taxon>
        <taxon>Streptosporangiales</taxon>
        <taxon>Thermomonosporaceae</taxon>
        <taxon>Actinomadura</taxon>
    </lineage>
</organism>
<feature type="region of interest" description="Disordered" evidence="1">
    <location>
        <begin position="39"/>
        <end position="58"/>
    </location>
</feature>